<evidence type="ECO:0000256" key="2">
    <source>
        <dbReference type="ARBA" id="ARBA00023012"/>
    </source>
</evidence>
<evidence type="ECO:0000256" key="7">
    <source>
        <dbReference type="PROSITE-ProRule" id="PRU01091"/>
    </source>
</evidence>
<feature type="DNA-binding region" description="OmpR/PhoB-type" evidence="7">
    <location>
        <begin position="126"/>
        <end position="224"/>
    </location>
</feature>
<dbReference type="SUPFAM" id="SSF46894">
    <property type="entry name" value="C-terminal effector domain of the bipartite response regulators"/>
    <property type="match status" value="1"/>
</dbReference>
<dbReference type="FunFam" id="1.10.10.10:FF:000005">
    <property type="entry name" value="Two-component system response regulator"/>
    <property type="match status" value="1"/>
</dbReference>
<reference evidence="10" key="1">
    <citation type="submission" date="2020-09" db="EMBL/GenBank/DDBJ databases">
        <authorList>
            <person name="Kim M.K."/>
        </authorList>
    </citation>
    <scope>NUCLEOTIDE SEQUENCE</scope>
    <source>
        <strain evidence="10">BT704</strain>
    </source>
</reference>
<feature type="modified residue" description="4-aspartylphosphate" evidence="6">
    <location>
        <position position="51"/>
    </location>
</feature>
<dbReference type="EMBL" id="JACXAA010000008">
    <property type="protein sequence ID" value="MBD2755386.1"/>
    <property type="molecule type" value="Genomic_DNA"/>
</dbReference>
<evidence type="ECO:0000256" key="4">
    <source>
        <dbReference type="ARBA" id="ARBA00023125"/>
    </source>
</evidence>
<evidence type="ECO:0000313" key="11">
    <source>
        <dbReference type="Proteomes" id="UP000653797"/>
    </source>
</evidence>
<accession>A0A927B510</accession>
<dbReference type="CDD" id="cd00383">
    <property type="entry name" value="trans_reg_C"/>
    <property type="match status" value="1"/>
</dbReference>
<dbReference type="PROSITE" id="PS51755">
    <property type="entry name" value="OMPR_PHOB"/>
    <property type="match status" value="1"/>
</dbReference>
<dbReference type="Pfam" id="PF00486">
    <property type="entry name" value="Trans_reg_C"/>
    <property type="match status" value="1"/>
</dbReference>
<dbReference type="Pfam" id="PF00072">
    <property type="entry name" value="Response_reg"/>
    <property type="match status" value="1"/>
</dbReference>
<dbReference type="AlphaFoldDB" id="A0A927B510"/>
<dbReference type="RefSeq" id="WP_191041010.1">
    <property type="nucleotide sequence ID" value="NZ_JACXAA010000008.1"/>
</dbReference>
<dbReference type="SMART" id="SM00862">
    <property type="entry name" value="Trans_reg_C"/>
    <property type="match status" value="1"/>
</dbReference>
<dbReference type="SUPFAM" id="SSF52172">
    <property type="entry name" value="CheY-like"/>
    <property type="match status" value="1"/>
</dbReference>
<dbReference type="SMART" id="SM00448">
    <property type="entry name" value="REC"/>
    <property type="match status" value="1"/>
</dbReference>
<dbReference type="PANTHER" id="PTHR48111">
    <property type="entry name" value="REGULATOR OF RPOS"/>
    <property type="match status" value="1"/>
</dbReference>
<dbReference type="InterPro" id="IPR036388">
    <property type="entry name" value="WH-like_DNA-bd_sf"/>
</dbReference>
<feature type="domain" description="Response regulatory" evidence="8">
    <location>
        <begin position="2"/>
        <end position="116"/>
    </location>
</feature>
<dbReference type="InterPro" id="IPR001789">
    <property type="entry name" value="Sig_transdc_resp-reg_receiver"/>
</dbReference>
<keyword evidence="4 7" id="KW-0238">DNA-binding</keyword>
<keyword evidence="11" id="KW-1185">Reference proteome</keyword>
<dbReference type="InterPro" id="IPR039420">
    <property type="entry name" value="WalR-like"/>
</dbReference>
<sequence length="226" mass="25656">MKILLIQSDPVYLDALHQLLVERQYIIKVATDGYTGLAIALHGRFDLILLDTKLPRMDGFDVIRRLRQENDSTPVMLISTRKDSAHIVKGLYAGADDYVVRSCDPDELLARIYALHRRRTGGFNSPTILSIDNLELNIAEKVAYRASKRISLTAREFQLLTFLVENAGRVVSKSQILAKVWDNDAICNTNKVEVYINFLRKKIDREFEHKLIHTATGVGYLLKSGL</sequence>
<dbReference type="InterPro" id="IPR016032">
    <property type="entry name" value="Sig_transdc_resp-reg_C-effctor"/>
</dbReference>
<name>A0A927B510_9BACT</name>
<keyword evidence="2" id="KW-0902">Two-component regulatory system</keyword>
<evidence type="ECO:0000313" key="10">
    <source>
        <dbReference type="EMBL" id="MBD2755386.1"/>
    </source>
</evidence>
<evidence type="ECO:0000256" key="3">
    <source>
        <dbReference type="ARBA" id="ARBA00023015"/>
    </source>
</evidence>
<evidence type="ECO:0000256" key="6">
    <source>
        <dbReference type="PROSITE-ProRule" id="PRU00169"/>
    </source>
</evidence>
<dbReference type="PANTHER" id="PTHR48111:SF22">
    <property type="entry name" value="REGULATOR OF RPOS"/>
    <property type="match status" value="1"/>
</dbReference>
<dbReference type="GO" id="GO:0000156">
    <property type="term" value="F:phosphorelay response regulator activity"/>
    <property type="evidence" value="ECO:0007669"/>
    <property type="project" value="TreeGrafter"/>
</dbReference>
<evidence type="ECO:0000259" key="9">
    <source>
        <dbReference type="PROSITE" id="PS51755"/>
    </source>
</evidence>
<dbReference type="GO" id="GO:0000976">
    <property type="term" value="F:transcription cis-regulatory region binding"/>
    <property type="evidence" value="ECO:0007669"/>
    <property type="project" value="TreeGrafter"/>
</dbReference>
<protein>
    <submittedName>
        <fullName evidence="10">Response regulator transcription factor</fullName>
    </submittedName>
</protein>
<dbReference type="Gene3D" id="3.40.50.2300">
    <property type="match status" value="1"/>
</dbReference>
<dbReference type="Gene3D" id="6.10.250.690">
    <property type="match status" value="1"/>
</dbReference>
<keyword evidence="1 6" id="KW-0597">Phosphoprotein</keyword>
<dbReference type="PROSITE" id="PS50110">
    <property type="entry name" value="RESPONSE_REGULATORY"/>
    <property type="match status" value="1"/>
</dbReference>
<dbReference type="Proteomes" id="UP000653797">
    <property type="component" value="Unassembled WGS sequence"/>
</dbReference>
<proteinExistence type="predicted"/>
<feature type="domain" description="OmpR/PhoB-type" evidence="9">
    <location>
        <begin position="126"/>
        <end position="224"/>
    </location>
</feature>
<dbReference type="GO" id="GO:0005829">
    <property type="term" value="C:cytosol"/>
    <property type="evidence" value="ECO:0007669"/>
    <property type="project" value="TreeGrafter"/>
</dbReference>
<evidence type="ECO:0000256" key="1">
    <source>
        <dbReference type="ARBA" id="ARBA00022553"/>
    </source>
</evidence>
<dbReference type="Gene3D" id="1.10.10.10">
    <property type="entry name" value="Winged helix-like DNA-binding domain superfamily/Winged helix DNA-binding domain"/>
    <property type="match status" value="1"/>
</dbReference>
<comment type="caution">
    <text evidence="10">The sequence shown here is derived from an EMBL/GenBank/DDBJ whole genome shotgun (WGS) entry which is preliminary data.</text>
</comment>
<dbReference type="InterPro" id="IPR001867">
    <property type="entry name" value="OmpR/PhoB-type_DNA-bd"/>
</dbReference>
<gene>
    <name evidence="10" type="ORF">IC230_20965</name>
</gene>
<dbReference type="GO" id="GO:0032993">
    <property type="term" value="C:protein-DNA complex"/>
    <property type="evidence" value="ECO:0007669"/>
    <property type="project" value="TreeGrafter"/>
</dbReference>
<evidence type="ECO:0000256" key="5">
    <source>
        <dbReference type="ARBA" id="ARBA00023163"/>
    </source>
</evidence>
<evidence type="ECO:0000259" key="8">
    <source>
        <dbReference type="PROSITE" id="PS50110"/>
    </source>
</evidence>
<dbReference type="GO" id="GO:0006355">
    <property type="term" value="P:regulation of DNA-templated transcription"/>
    <property type="evidence" value="ECO:0007669"/>
    <property type="project" value="InterPro"/>
</dbReference>
<dbReference type="InterPro" id="IPR011006">
    <property type="entry name" value="CheY-like_superfamily"/>
</dbReference>
<organism evidence="10 11">
    <name type="scientific">Spirosoma validum</name>
    <dbReference type="NCBI Taxonomy" id="2771355"/>
    <lineage>
        <taxon>Bacteria</taxon>
        <taxon>Pseudomonadati</taxon>
        <taxon>Bacteroidota</taxon>
        <taxon>Cytophagia</taxon>
        <taxon>Cytophagales</taxon>
        <taxon>Cytophagaceae</taxon>
        <taxon>Spirosoma</taxon>
    </lineage>
</organism>
<keyword evidence="5" id="KW-0804">Transcription</keyword>
<keyword evidence="3" id="KW-0805">Transcription regulation</keyword>